<accession>A0A225USB0</accession>
<name>A0A225USB0_9STRA</name>
<evidence type="ECO:0000256" key="1">
    <source>
        <dbReference type="SAM" id="MobiDB-lite"/>
    </source>
</evidence>
<sequence length="124" mass="13935">MQLHGRGDAGKRSSSTEEGTLCLYPSKPCNNPRVMKSNGQLHKFCQLHRDKANYNQRQLQYKRTAHPNQAQGSPSQLNLVQTKGPHLLPKPAQIDDDEFELDEEDVLLIEKIAAADVAQQNSQE</sequence>
<reference evidence="3" key="1">
    <citation type="submission" date="2017-03" db="EMBL/GenBank/DDBJ databases">
        <title>Phytopthora megakarya and P. palmivora, two closely related causual agents of cacao black pod achieved similar genome size and gene model numbers by different mechanisms.</title>
        <authorList>
            <person name="Ali S."/>
            <person name="Shao J."/>
            <person name="Larry D.J."/>
            <person name="Kronmiller B."/>
            <person name="Shen D."/>
            <person name="Strem M.D."/>
            <person name="Melnick R.L."/>
            <person name="Guiltinan M.J."/>
            <person name="Tyler B.M."/>
            <person name="Meinhardt L.W."/>
            <person name="Bailey B.A."/>
        </authorList>
    </citation>
    <scope>NUCLEOTIDE SEQUENCE [LARGE SCALE GENOMIC DNA]</scope>
    <source>
        <strain evidence="3">zdho120</strain>
    </source>
</reference>
<dbReference type="Proteomes" id="UP000198211">
    <property type="component" value="Unassembled WGS sequence"/>
</dbReference>
<dbReference type="OrthoDB" id="160528at2759"/>
<evidence type="ECO:0000313" key="2">
    <source>
        <dbReference type="EMBL" id="OWY95883.1"/>
    </source>
</evidence>
<dbReference type="AlphaFoldDB" id="A0A225USB0"/>
<organism evidence="2 3">
    <name type="scientific">Phytophthora megakarya</name>
    <dbReference type="NCBI Taxonomy" id="4795"/>
    <lineage>
        <taxon>Eukaryota</taxon>
        <taxon>Sar</taxon>
        <taxon>Stramenopiles</taxon>
        <taxon>Oomycota</taxon>
        <taxon>Peronosporomycetes</taxon>
        <taxon>Peronosporales</taxon>
        <taxon>Peronosporaceae</taxon>
        <taxon>Phytophthora</taxon>
    </lineage>
</organism>
<dbReference type="EMBL" id="NBNE01012376">
    <property type="protein sequence ID" value="OWY95883.1"/>
    <property type="molecule type" value="Genomic_DNA"/>
</dbReference>
<proteinExistence type="predicted"/>
<evidence type="ECO:0000313" key="3">
    <source>
        <dbReference type="Proteomes" id="UP000198211"/>
    </source>
</evidence>
<feature type="region of interest" description="Disordered" evidence="1">
    <location>
        <begin position="1"/>
        <end position="20"/>
    </location>
</feature>
<comment type="caution">
    <text evidence="2">The sequence shown here is derived from an EMBL/GenBank/DDBJ whole genome shotgun (WGS) entry which is preliminary data.</text>
</comment>
<gene>
    <name evidence="2" type="ORF">PHMEG_00033995</name>
</gene>
<feature type="compositionally biased region" description="Basic and acidic residues" evidence="1">
    <location>
        <begin position="1"/>
        <end position="15"/>
    </location>
</feature>
<protein>
    <submittedName>
        <fullName evidence="2">Uncharacterized protein</fullName>
    </submittedName>
</protein>
<keyword evidence="3" id="KW-1185">Reference proteome</keyword>